<gene>
    <name evidence="1" type="ORF">BST12_16340</name>
</gene>
<name>A0A1W9ZQ70_MYCAN</name>
<reference evidence="1 2" key="1">
    <citation type="submission" date="2017-02" db="EMBL/GenBank/DDBJ databases">
        <title>The new phylogeny of genus Mycobacterium.</title>
        <authorList>
            <person name="Tortoli E."/>
            <person name="Trovato A."/>
            <person name="Cirillo D.M."/>
        </authorList>
    </citation>
    <scope>NUCLEOTIDE SEQUENCE [LARGE SCALE GENOMIC DNA]</scope>
    <source>
        <strain evidence="1 2">DSM 45057</strain>
    </source>
</reference>
<keyword evidence="2" id="KW-1185">Reference proteome</keyword>
<dbReference type="Proteomes" id="UP000192284">
    <property type="component" value="Unassembled WGS sequence"/>
</dbReference>
<evidence type="ECO:0000313" key="1">
    <source>
        <dbReference type="EMBL" id="ORA19765.1"/>
    </source>
</evidence>
<dbReference type="AlphaFoldDB" id="A0A1W9ZQ70"/>
<protein>
    <submittedName>
        <fullName evidence="1">Uncharacterized protein</fullName>
    </submittedName>
</protein>
<accession>A0A1W9ZQ70</accession>
<comment type="caution">
    <text evidence="1">The sequence shown here is derived from an EMBL/GenBank/DDBJ whole genome shotgun (WGS) entry which is preliminary data.</text>
</comment>
<sequence length="82" mass="9127">MRQGCFETREPRFQAFYGLLAAAPAWRCATGNRRKQVIQVVIDQLNCGQITYDSAVARGYTWGFDQTWGTFTVFAKSAAGLG</sequence>
<organism evidence="1 2">
    <name type="scientific">Mycobacterium angelicum</name>
    <dbReference type="NCBI Taxonomy" id="470074"/>
    <lineage>
        <taxon>Bacteria</taxon>
        <taxon>Bacillati</taxon>
        <taxon>Actinomycetota</taxon>
        <taxon>Actinomycetes</taxon>
        <taxon>Mycobacteriales</taxon>
        <taxon>Mycobacteriaceae</taxon>
        <taxon>Mycobacterium</taxon>
    </lineage>
</organism>
<proteinExistence type="predicted"/>
<evidence type="ECO:0000313" key="2">
    <source>
        <dbReference type="Proteomes" id="UP000192284"/>
    </source>
</evidence>
<dbReference type="EMBL" id="MVHE01000026">
    <property type="protein sequence ID" value="ORA19765.1"/>
    <property type="molecule type" value="Genomic_DNA"/>
</dbReference>